<protein>
    <submittedName>
        <fullName evidence="1">Uncharacterized protein</fullName>
    </submittedName>
</protein>
<sequence>MFYRGTIESVLSSCITAWFGNCTVLDRKTLQRIVKTEKIIGVSLPSITDMYTTRCIRKANSIVDDPTHPSHTLFTLMPSGKRRPAIEPLPPLDVDGSLAYQALCLDIGLGMVSGTQADIDAEPLTKGPPHPGVGNPLRGISLQALANRFTMTITVVNPPEMGKSVRKSTDRWDQGCRGVGKGSALQELARVPRLGTSCACPDEPLHILSQRRPPEPLLCELGRPVDLQVAGAGRLMNPSYNLLVKLTGHVELGRGTVSWWRIVGVGSLNLLLNASPDRG</sequence>
<proteinExistence type="predicted"/>
<dbReference type="Proteomes" id="UP001274896">
    <property type="component" value="Unassembled WGS sequence"/>
</dbReference>
<organism evidence="1 2">
    <name type="scientific">Hemibagrus guttatus</name>
    <dbReference type="NCBI Taxonomy" id="175788"/>
    <lineage>
        <taxon>Eukaryota</taxon>
        <taxon>Metazoa</taxon>
        <taxon>Chordata</taxon>
        <taxon>Craniata</taxon>
        <taxon>Vertebrata</taxon>
        <taxon>Euteleostomi</taxon>
        <taxon>Actinopterygii</taxon>
        <taxon>Neopterygii</taxon>
        <taxon>Teleostei</taxon>
        <taxon>Ostariophysi</taxon>
        <taxon>Siluriformes</taxon>
        <taxon>Bagridae</taxon>
        <taxon>Hemibagrus</taxon>
    </lineage>
</organism>
<evidence type="ECO:0000313" key="2">
    <source>
        <dbReference type="Proteomes" id="UP001274896"/>
    </source>
</evidence>
<dbReference type="EMBL" id="JAUCMX010000026">
    <property type="protein sequence ID" value="KAK3509530.1"/>
    <property type="molecule type" value="Genomic_DNA"/>
</dbReference>
<comment type="caution">
    <text evidence="1">The sequence shown here is derived from an EMBL/GenBank/DDBJ whole genome shotgun (WGS) entry which is preliminary data.</text>
</comment>
<gene>
    <name evidence="1" type="ORF">QTP70_000539</name>
</gene>
<evidence type="ECO:0000313" key="1">
    <source>
        <dbReference type="EMBL" id="KAK3509530.1"/>
    </source>
</evidence>
<accession>A0AAE0PXE8</accession>
<dbReference type="AlphaFoldDB" id="A0AAE0PXE8"/>
<keyword evidence="2" id="KW-1185">Reference proteome</keyword>
<reference evidence="1" key="1">
    <citation type="submission" date="2023-06" db="EMBL/GenBank/DDBJ databases">
        <title>Male Hemibagrus guttatus genome.</title>
        <authorList>
            <person name="Bian C."/>
        </authorList>
    </citation>
    <scope>NUCLEOTIDE SEQUENCE</scope>
    <source>
        <strain evidence="1">Male_cb2023</strain>
        <tissue evidence="1">Muscle</tissue>
    </source>
</reference>
<name>A0AAE0PXE8_9TELE</name>